<evidence type="ECO:0000259" key="1">
    <source>
        <dbReference type="Pfam" id="PF08241"/>
    </source>
</evidence>
<comment type="caution">
    <text evidence="2">The sequence shown here is derived from an EMBL/GenBank/DDBJ whole genome shotgun (WGS) entry which is preliminary data.</text>
</comment>
<dbReference type="Proteomes" id="UP000551501">
    <property type="component" value="Unassembled WGS sequence"/>
</dbReference>
<dbReference type="CDD" id="cd02440">
    <property type="entry name" value="AdoMet_MTases"/>
    <property type="match status" value="1"/>
</dbReference>
<dbReference type="Pfam" id="PF08241">
    <property type="entry name" value="Methyltransf_11"/>
    <property type="match status" value="1"/>
</dbReference>
<reference evidence="2 3" key="1">
    <citation type="submission" date="2020-08" db="EMBL/GenBank/DDBJ databases">
        <title>Sequencing the genomes of 1000 actinobacteria strains.</title>
        <authorList>
            <person name="Klenk H.-P."/>
        </authorList>
    </citation>
    <scope>NUCLEOTIDE SEQUENCE [LARGE SCALE GENOMIC DNA]</scope>
    <source>
        <strain evidence="2 3">DSM 45298</strain>
    </source>
</reference>
<dbReference type="SUPFAM" id="SSF53335">
    <property type="entry name" value="S-adenosyl-L-methionine-dependent methyltransferases"/>
    <property type="match status" value="1"/>
</dbReference>
<dbReference type="EMBL" id="JACIFP010000001">
    <property type="protein sequence ID" value="MBB4136324.1"/>
    <property type="molecule type" value="Genomic_DNA"/>
</dbReference>
<dbReference type="InterPro" id="IPR013216">
    <property type="entry name" value="Methyltransf_11"/>
</dbReference>
<dbReference type="AlphaFoldDB" id="A0A840F134"/>
<keyword evidence="2" id="KW-0489">Methyltransferase</keyword>
<dbReference type="GO" id="GO:0008757">
    <property type="term" value="F:S-adenosylmethionine-dependent methyltransferase activity"/>
    <property type="evidence" value="ECO:0007669"/>
    <property type="project" value="InterPro"/>
</dbReference>
<accession>A0A840F134</accession>
<dbReference type="GO" id="GO:0032259">
    <property type="term" value="P:methylation"/>
    <property type="evidence" value="ECO:0007669"/>
    <property type="project" value="UniProtKB-KW"/>
</dbReference>
<gene>
    <name evidence="2" type="ORF">BKA16_002876</name>
</gene>
<keyword evidence="2" id="KW-0808">Transferase</keyword>
<name>A0A840F134_9ACTN</name>
<evidence type="ECO:0000313" key="2">
    <source>
        <dbReference type="EMBL" id="MBB4136324.1"/>
    </source>
</evidence>
<evidence type="ECO:0000313" key="3">
    <source>
        <dbReference type="Proteomes" id="UP000551501"/>
    </source>
</evidence>
<sequence>MSSARAEFDAVDFVVGDVMSPEFGGQFDLVASMAAVHHLGDPSAALRRLADLTSPGGTLVVVGLARPTGWSDYAMDAVGVVQHKWLSWRRGLWEHSAPTVWPPAHSYQQVRRSARLELPGVSWRRLPLFRYSLVGRKP</sequence>
<feature type="domain" description="Methyltransferase type 11" evidence="1">
    <location>
        <begin position="8"/>
        <end position="61"/>
    </location>
</feature>
<keyword evidence="3" id="KW-1185">Reference proteome</keyword>
<proteinExistence type="predicted"/>
<dbReference type="Gene3D" id="3.40.50.150">
    <property type="entry name" value="Vaccinia Virus protein VP39"/>
    <property type="match status" value="1"/>
</dbReference>
<protein>
    <submittedName>
        <fullName evidence="2">2-polyprenyl-3-methyl-5-hydroxy-6-metoxy-1, 4-benzoquinol methylase</fullName>
    </submittedName>
</protein>
<organism evidence="2 3">
    <name type="scientific">Gordonia humi</name>
    <dbReference type="NCBI Taxonomy" id="686429"/>
    <lineage>
        <taxon>Bacteria</taxon>
        <taxon>Bacillati</taxon>
        <taxon>Actinomycetota</taxon>
        <taxon>Actinomycetes</taxon>
        <taxon>Mycobacteriales</taxon>
        <taxon>Gordoniaceae</taxon>
        <taxon>Gordonia</taxon>
    </lineage>
</organism>
<dbReference type="InterPro" id="IPR029063">
    <property type="entry name" value="SAM-dependent_MTases_sf"/>
</dbReference>